<name>A0A1Y2G8I9_9BASI</name>
<dbReference type="AlphaFoldDB" id="A0A1Y2G8I9"/>
<dbReference type="Proteomes" id="UP000193467">
    <property type="component" value="Unassembled WGS sequence"/>
</dbReference>
<sequence>MAPTCRSTKRLSLSLLHFSSLSRLGCCHAISPYSLCSLNPAQGSALTHSPSRPPRTEGKPYSSPSPRLTQDASSNTNSRLALRFTTRAPPTRQQHKQRDAHPTTLRGRRIRTRQTRASHSCPSTSTRAPLRRRRRPKTCSLRLPLPPPHGDRTARHPLQAGAVSSSRRGGPHYL</sequence>
<evidence type="ECO:0000256" key="1">
    <source>
        <dbReference type="SAM" id="MobiDB-lite"/>
    </source>
</evidence>
<feature type="signal peptide" evidence="2">
    <location>
        <begin position="1"/>
        <end position="29"/>
    </location>
</feature>
<feature type="chain" id="PRO_5012033711" evidence="2">
    <location>
        <begin position="30"/>
        <end position="174"/>
    </location>
</feature>
<protein>
    <submittedName>
        <fullName evidence="3">Uncharacterized protein</fullName>
    </submittedName>
</protein>
<evidence type="ECO:0000313" key="4">
    <source>
        <dbReference type="Proteomes" id="UP000193467"/>
    </source>
</evidence>
<reference evidence="3 4" key="1">
    <citation type="submission" date="2016-07" db="EMBL/GenBank/DDBJ databases">
        <title>Pervasive Adenine N6-methylation of Active Genes in Fungi.</title>
        <authorList>
            <consortium name="DOE Joint Genome Institute"/>
            <person name="Mondo S.J."/>
            <person name="Dannebaum R.O."/>
            <person name="Kuo R.C."/>
            <person name="Labutti K."/>
            <person name="Haridas S."/>
            <person name="Kuo A."/>
            <person name="Salamov A."/>
            <person name="Ahrendt S.R."/>
            <person name="Lipzen A."/>
            <person name="Sullivan W."/>
            <person name="Andreopoulos W.B."/>
            <person name="Clum A."/>
            <person name="Lindquist E."/>
            <person name="Daum C."/>
            <person name="Ramamoorthy G.K."/>
            <person name="Gryganskyi A."/>
            <person name="Culley D."/>
            <person name="Magnuson J.K."/>
            <person name="James T.Y."/>
            <person name="O'Malley M.A."/>
            <person name="Stajich J.E."/>
            <person name="Spatafora J.W."/>
            <person name="Visel A."/>
            <person name="Grigoriev I.V."/>
        </authorList>
    </citation>
    <scope>NUCLEOTIDE SEQUENCE [LARGE SCALE GENOMIC DNA]</scope>
    <source>
        <strain evidence="3 4">62-1032</strain>
    </source>
</reference>
<organism evidence="3 4">
    <name type="scientific">Leucosporidium creatinivorum</name>
    <dbReference type="NCBI Taxonomy" id="106004"/>
    <lineage>
        <taxon>Eukaryota</taxon>
        <taxon>Fungi</taxon>
        <taxon>Dikarya</taxon>
        <taxon>Basidiomycota</taxon>
        <taxon>Pucciniomycotina</taxon>
        <taxon>Microbotryomycetes</taxon>
        <taxon>Leucosporidiales</taxon>
        <taxon>Leucosporidium</taxon>
    </lineage>
</organism>
<feature type="compositionally biased region" description="Polar residues" evidence="1">
    <location>
        <begin position="62"/>
        <end position="79"/>
    </location>
</feature>
<feature type="region of interest" description="Disordered" evidence="1">
    <location>
        <begin position="42"/>
        <end position="174"/>
    </location>
</feature>
<gene>
    <name evidence="3" type="ORF">BCR35DRAFT_298450</name>
</gene>
<accession>A0A1Y2G8I9</accession>
<proteinExistence type="predicted"/>
<dbReference type="EMBL" id="MCGR01000001">
    <property type="protein sequence ID" value="ORY92868.1"/>
    <property type="molecule type" value="Genomic_DNA"/>
</dbReference>
<comment type="caution">
    <text evidence="3">The sequence shown here is derived from an EMBL/GenBank/DDBJ whole genome shotgun (WGS) entry which is preliminary data.</text>
</comment>
<keyword evidence="4" id="KW-1185">Reference proteome</keyword>
<keyword evidence="2" id="KW-0732">Signal</keyword>
<evidence type="ECO:0000313" key="3">
    <source>
        <dbReference type="EMBL" id="ORY92868.1"/>
    </source>
</evidence>
<evidence type="ECO:0000256" key="2">
    <source>
        <dbReference type="SAM" id="SignalP"/>
    </source>
</evidence>
<feature type="compositionally biased region" description="Basic residues" evidence="1">
    <location>
        <begin position="106"/>
        <end position="116"/>
    </location>
</feature>
<dbReference type="InParanoid" id="A0A1Y2G8I9"/>